<comment type="caution">
    <text evidence="1">The sequence shown here is derived from an EMBL/GenBank/DDBJ whole genome shotgun (WGS) entry which is preliminary data.</text>
</comment>
<dbReference type="Proteomes" id="UP001610990">
    <property type="component" value="Unassembled WGS sequence"/>
</dbReference>
<evidence type="ECO:0000313" key="1">
    <source>
        <dbReference type="EMBL" id="MFH8589639.1"/>
    </source>
</evidence>
<keyword evidence="2" id="KW-1185">Reference proteome</keyword>
<proteinExistence type="predicted"/>
<dbReference type="EMBL" id="JBIRGH010000034">
    <property type="protein sequence ID" value="MFH8589639.1"/>
    <property type="molecule type" value="Genomic_DNA"/>
</dbReference>
<dbReference type="RefSeq" id="WP_381718424.1">
    <property type="nucleotide sequence ID" value="NZ_JBHVED010000006.1"/>
</dbReference>
<protein>
    <submittedName>
        <fullName evidence="1">Uncharacterized protein</fullName>
    </submittedName>
</protein>
<reference evidence="1 2" key="1">
    <citation type="submission" date="2024-10" db="EMBL/GenBank/DDBJ databases">
        <title>The Natural Products Discovery Center: Release of the First 8490 Sequenced Strains for Exploring Actinobacteria Biosynthetic Diversity.</title>
        <authorList>
            <person name="Kalkreuter E."/>
            <person name="Kautsar S.A."/>
            <person name="Yang D."/>
            <person name="Bader C.D."/>
            <person name="Teijaro C.N."/>
            <person name="Fluegel L."/>
            <person name="Davis C.M."/>
            <person name="Simpson J.R."/>
            <person name="Lauterbach L."/>
            <person name="Steele A.D."/>
            <person name="Gui C."/>
            <person name="Meng S."/>
            <person name="Li G."/>
            <person name="Viehrig K."/>
            <person name="Ye F."/>
            <person name="Su P."/>
            <person name="Kiefer A.F."/>
            <person name="Nichols A."/>
            <person name="Cepeda A.J."/>
            <person name="Yan W."/>
            <person name="Fan B."/>
            <person name="Jiang Y."/>
            <person name="Adhikari A."/>
            <person name="Zheng C.-J."/>
            <person name="Schuster L."/>
            <person name="Cowan T.M."/>
            <person name="Smanski M.J."/>
            <person name="Chevrette M.G."/>
            <person name="De Carvalho L.P.S."/>
            <person name="Shen B."/>
        </authorList>
    </citation>
    <scope>NUCLEOTIDE SEQUENCE [LARGE SCALE GENOMIC DNA]</scope>
    <source>
        <strain evidence="1 2">NPDC018013</strain>
    </source>
</reference>
<organism evidence="1 2">
    <name type="scientific">Streptomyces celluloflavus</name>
    <dbReference type="NCBI Taxonomy" id="58344"/>
    <lineage>
        <taxon>Bacteria</taxon>
        <taxon>Bacillati</taxon>
        <taxon>Actinomycetota</taxon>
        <taxon>Actinomycetes</taxon>
        <taxon>Kitasatosporales</taxon>
        <taxon>Streptomycetaceae</taxon>
        <taxon>Streptomyces</taxon>
    </lineage>
</organism>
<evidence type="ECO:0000313" key="2">
    <source>
        <dbReference type="Proteomes" id="UP001610990"/>
    </source>
</evidence>
<accession>A0ABW7RNH5</accession>
<name>A0ABW7RNH5_9ACTN</name>
<gene>
    <name evidence="1" type="ORF">ACH4GP_35575</name>
</gene>
<sequence length="55" mass="6169">MKAAAQMCYVIFREAYARDTGIPLKEFDEQAARALVLMVTSLANPPPEQEPEPME</sequence>